<accession>A0A1M6BNP2</accession>
<sequence length="223" mass="24436">MSMILENKALSLYCVIVNFGEGSKVLKASKELGVTGGTFLLGKGTIKNSILNMLGLDEVRKEILLMVIEESLEESLNEHLRKRFNLDKPNHGITFSIPITHLAILNRHEYISKPKMRGADDMKYEAIVTIVDKGLSDDVVEAAQSAGSTGGTVIHGRGAGSNDTAKLFNIEIEPEKDIVLILSESEKTEAIVNSIKDKLNIDEPGKGVIFVVDVNRTLGLYRE</sequence>
<dbReference type="GO" id="GO:0006808">
    <property type="term" value="P:regulation of nitrogen utilization"/>
    <property type="evidence" value="ECO:0007669"/>
    <property type="project" value="InterPro"/>
</dbReference>
<proteinExistence type="predicted"/>
<name>A0A1M6BNP2_9FIRM</name>
<dbReference type="GO" id="GO:0030234">
    <property type="term" value="F:enzyme regulator activity"/>
    <property type="evidence" value="ECO:0007669"/>
    <property type="project" value="InterPro"/>
</dbReference>
<dbReference type="EMBL" id="FQZS01000004">
    <property type="protein sequence ID" value="SHI50371.1"/>
    <property type="molecule type" value="Genomic_DNA"/>
</dbReference>
<protein>
    <submittedName>
        <fullName evidence="1">Nitrogen regulatory protein P-II family</fullName>
    </submittedName>
</protein>
<keyword evidence="2" id="KW-1185">Reference proteome</keyword>
<reference evidence="1 2" key="1">
    <citation type="submission" date="2016-11" db="EMBL/GenBank/DDBJ databases">
        <authorList>
            <person name="Jaros S."/>
            <person name="Januszkiewicz K."/>
            <person name="Wedrychowicz H."/>
        </authorList>
    </citation>
    <scope>NUCLEOTIDE SEQUENCE [LARGE SCALE GENOMIC DNA]</scope>
    <source>
        <strain evidence="1 2">DSM 19022</strain>
    </source>
</reference>
<dbReference type="InterPro" id="IPR011322">
    <property type="entry name" value="N-reg_PII-like_a/b"/>
</dbReference>
<dbReference type="SMART" id="SM00938">
    <property type="entry name" value="P-II"/>
    <property type="match status" value="1"/>
</dbReference>
<dbReference type="SUPFAM" id="SSF54913">
    <property type="entry name" value="GlnB-like"/>
    <property type="match status" value="2"/>
</dbReference>
<dbReference type="Pfam" id="PF00543">
    <property type="entry name" value="P-II"/>
    <property type="match status" value="1"/>
</dbReference>
<evidence type="ECO:0000313" key="1">
    <source>
        <dbReference type="EMBL" id="SHI50371.1"/>
    </source>
</evidence>
<gene>
    <name evidence="1" type="ORF">SAMN02745176_00460</name>
</gene>
<dbReference type="AlphaFoldDB" id="A0A1M6BNP2"/>
<dbReference type="InterPro" id="IPR002187">
    <property type="entry name" value="N-reg_PII"/>
</dbReference>
<evidence type="ECO:0000313" key="2">
    <source>
        <dbReference type="Proteomes" id="UP000184442"/>
    </source>
</evidence>
<dbReference type="Gene3D" id="3.30.70.120">
    <property type="match status" value="2"/>
</dbReference>
<dbReference type="STRING" id="1122184.SAMN02745176_00460"/>
<dbReference type="PROSITE" id="PS51343">
    <property type="entry name" value="PII_GLNB_DOM"/>
    <property type="match status" value="1"/>
</dbReference>
<dbReference type="InterPro" id="IPR015867">
    <property type="entry name" value="N-reg_PII/ATP_PRibTrfase_C"/>
</dbReference>
<dbReference type="RefSeq" id="WP_073024103.1">
    <property type="nucleotide sequence ID" value="NZ_FQZS01000004.1"/>
</dbReference>
<dbReference type="Proteomes" id="UP000184442">
    <property type="component" value="Unassembled WGS sequence"/>
</dbReference>
<organism evidence="1 2">
    <name type="scientific">Lutispora thermophila DSM 19022</name>
    <dbReference type="NCBI Taxonomy" id="1122184"/>
    <lineage>
        <taxon>Bacteria</taxon>
        <taxon>Bacillati</taxon>
        <taxon>Bacillota</taxon>
        <taxon>Clostridia</taxon>
        <taxon>Lutisporales</taxon>
        <taxon>Lutisporaceae</taxon>
        <taxon>Lutispora</taxon>
    </lineage>
</organism>